<feature type="compositionally biased region" description="Basic and acidic residues" evidence="1">
    <location>
        <begin position="93"/>
        <end position="126"/>
    </location>
</feature>
<organism evidence="2 3">
    <name type="scientific">Tanacetum coccineum</name>
    <dbReference type="NCBI Taxonomy" id="301880"/>
    <lineage>
        <taxon>Eukaryota</taxon>
        <taxon>Viridiplantae</taxon>
        <taxon>Streptophyta</taxon>
        <taxon>Embryophyta</taxon>
        <taxon>Tracheophyta</taxon>
        <taxon>Spermatophyta</taxon>
        <taxon>Magnoliopsida</taxon>
        <taxon>eudicotyledons</taxon>
        <taxon>Gunneridae</taxon>
        <taxon>Pentapetalae</taxon>
        <taxon>asterids</taxon>
        <taxon>campanulids</taxon>
        <taxon>Asterales</taxon>
        <taxon>Asteraceae</taxon>
        <taxon>Asteroideae</taxon>
        <taxon>Anthemideae</taxon>
        <taxon>Anthemidinae</taxon>
        <taxon>Tanacetum</taxon>
    </lineage>
</organism>
<name>A0ABQ5DYH8_9ASTR</name>
<reference evidence="2" key="1">
    <citation type="journal article" date="2022" name="Int. J. Mol. Sci.">
        <title>Draft Genome of Tanacetum Coccineum: Genomic Comparison of Closely Related Tanacetum-Family Plants.</title>
        <authorList>
            <person name="Yamashiro T."/>
            <person name="Shiraishi A."/>
            <person name="Nakayama K."/>
            <person name="Satake H."/>
        </authorList>
    </citation>
    <scope>NUCLEOTIDE SEQUENCE</scope>
</reference>
<evidence type="ECO:0000256" key="1">
    <source>
        <dbReference type="SAM" id="MobiDB-lite"/>
    </source>
</evidence>
<sequence>MVMEALVARQGIKDHKRKHDSDDDEDDDDDEGPSAGSNQGRSTKRRRSDSAASGSAQPPPKDDDQSSKKPRESGASATKQHPALSSTGWQITDTRDAGADYSMHRSDPESEHSEQSSDDIPMKDEGNDSDMEDTDNAYIPTVIDTTCLVMGVDKSMEKLGHMVKTLHLYEYNKSMRLGSGQRMTAKKQRLHHSNREKDNRSKDLSKSRKACWRKNKRY</sequence>
<feature type="compositionally biased region" description="Acidic residues" evidence="1">
    <location>
        <begin position="22"/>
        <end position="32"/>
    </location>
</feature>
<comment type="caution">
    <text evidence="2">The sequence shown here is derived from an EMBL/GenBank/DDBJ whole genome shotgun (WGS) entry which is preliminary data.</text>
</comment>
<keyword evidence="3" id="KW-1185">Reference proteome</keyword>
<feature type="compositionally biased region" description="Polar residues" evidence="1">
    <location>
        <begin position="75"/>
        <end position="92"/>
    </location>
</feature>
<evidence type="ECO:0000313" key="3">
    <source>
        <dbReference type="Proteomes" id="UP001151760"/>
    </source>
</evidence>
<feature type="compositionally biased region" description="Basic and acidic residues" evidence="1">
    <location>
        <begin position="60"/>
        <end position="72"/>
    </location>
</feature>
<dbReference type="Proteomes" id="UP001151760">
    <property type="component" value="Unassembled WGS sequence"/>
</dbReference>
<evidence type="ECO:0000313" key="2">
    <source>
        <dbReference type="EMBL" id="GJT43972.1"/>
    </source>
</evidence>
<dbReference type="EMBL" id="BQNB010015774">
    <property type="protein sequence ID" value="GJT43972.1"/>
    <property type="molecule type" value="Genomic_DNA"/>
</dbReference>
<reference evidence="2" key="2">
    <citation type="submission" date="2022-01" db="EMBL/GenBank/DDBJ databases">
        <authorList>
            <person name="Yamashiro T."/>
            <person name="Shiraishi A."/>
            <person name="Satake H."/>
            <person name="Nakayama K."/>
        </authorList>
    </citation>
    <scope>NUCLEOTIDE SEQUENCE</scope>
</reference>
<feature type="compositionally biased region" description="Basic and acidic residues" evidence="1">
    <location>
        <begin position="193"/>
        <end position="206"/>
    </location>
</feature>
<gene>
    <name evidence="2" type="ORF">Tco_0952687</name>
</gene>
<feature type="region of interest" description="Disordered" evidence="1">
    <location>
        <begin position="1"/>
        <end position="137"/>
    </location>
</feature>
<feature type="region of interest" description="Disordered" evidence="1">
    <location>
        <begin position="179"/>
        <end position="218"/>
    </location>
</feature>
<protein>
    <submittedName>
        <fullName evidence="2">Uncharacterized protein</fullName>
    </submittedName>
</protein>
<feature type="compositionally biased region" description="Basic residues" evidence="1">
    <location>
        <begin position="207"/>
        <end position="218"/>
    </location>
</feature>
<accession>A0ABQ5DYH8</accession>
<proteinExistence type="predicted"/>